<evidence type="ECO:0008006" key="3">
    <source>
        <dbReference type="Google" id="ProtNLM"/>
    </source>
</evidence>
<dbReference type="RefSeq" id="WP_146511808.1">
    <property type="nucleotide sequence ID" value="NZ_SIHI01000031.1"/>
</dbReference>
<evidence type="ECO:0000313" key="2">
    <source>
        <dbReference type="Proteomes" id="UP000317243"/>
    </source>
</evidence>
<organism evidence="1 2">
    <name type="scientific">Thalassoglobus neptunius</name>
    <dbReference type="NCBI Taxonomy" id="1938619"/>
    <lineage>
        <taxon>Bacteria</taxon>
        <taxon>Pseudomonadati</taxon>
        <taxon>Planctomycetota</taxon>
        <taxon>Planctomycetia</taxon>
        <taxon>Planctomycetales</taxon>
        <taxon>Planctomycetaceae</taxon>
        <taxon>Thalassoglobus</taxon>
    </lineage>
</organism>
<gene>
    <name evidence="1" type="ORF">KOR42_44520</name>
</gene>
<dbReference type="AlphaFoldDB" id="A0A5C5W1C7"/>
<name>A0A5C5W1C7_9PLAN</name>
<dbReference type="EMBL" id="SIHI01000031">
    <property type="protein sequence ID" value="TWT43572.1"/>
    <property type="molecule type" value="Genomic_DNA"/>
</dbReference>
<reference evidence="1 2" key="1">
    <citation type="submission" date="2019-02" db="EMBL/GenBank/DDBJ databases">
        <title>Deep-cultivation of Planctomycetes and their phenomic and genomic characterization uncovers novel biology.</title>
        <authorList>
            <person name="Wiegand S."/>
            <person name="Jogler M."/>
            <person name="Boedeker C."/>
            <person name="Pinto D."/>
            <person name="Vollmers J."/>
            <person name="Rivas-Marin E."/>
            <person name="Kohn T."/>
            <person name="Peeters S.H."/>
            <person name="Heuer A."/>
            <person name="Rast P."/>
            <person name="Oberbeckmann S."/>
            <person name="Bunk B."/>
            <person name="Jeske O."/>
            <person name="Meyerdierks A."/>
            <person name="Storesund J.E."/>
            <person name="Kallscheuer N."/>
            <person name="Luecker S."/>
            <person name="Lage O.M."/>
            <person name="Pohl T."/>
            <person name="Merkel B.J."/>
            <person name="Hornburger P."/>
            <person name="Mueller R.-W."/>
            <person name="Bruemmer F."/>
            <person name="Labrenz M."/>
            <person name="Spormann A.M."/>
            <person name="Op Den Camp H."/>
            <person name="Overmann J."/>
            <person name="Amann R."/>
            <person name="Jetten M.S.M."/>
            <person name="Mascher T."/>
            <person name="Medema M.H."/>
            <person name="Devos D.P."/>
            <person name="Kaster A.-K."/>
            <person name="Ovreas L."/>
            <person name="Rohde M."/>
            <person name="Galperin M.Y."/>
            <person name="Jogler C."/>
        </authorList>
    </citation>
    <scope>NUCLEOTIDE SEQUENCE [LARGE SCALE GENOMIC DNA]</scope>
    <source>
        <strain evidence="1 2">KOR42</strain>
    </source>
</reference>
<protein>
    <recommendedName>
        <fullName evidence="3">RHS Repeat protein</fullName>
    </recommendedName>
</protein>
<dbReference type="Proteomes" id="UP000317243">
    <property type="component" value="Unassembled WGS sequence"/>
</dbReference>
<evidence type="ECO:0000313" key="1">
    <source>
        <dbReference type="EMBL" id="TWT43572.1"/>
    </source>
</evidence>
<keyword evidence="2" id="KW-1185">Reference proteome</keyword>
<comment type="caution">
    <text evidence="1">The sequence shown here is derived from an EMBL/GenBank/DDBJ whole genome shotgun (WGS) entry which is preliminary data.</text>
</comment>
<proteinExistence type="predicted"/>
<accession>A0A5C5W1C7</accession>
<sequence length="109" mass="12075">MKLLSDFEHVEQRFEYDATEIVKTNNSRGLLYTIEEGMTTHLTRAYHDSGRLTGQTFGNSVSETHICNNDGTVASIAGPGGMFAYSYDKTRQLRPPTGQGGRWSKVAAE</sequence>